<sequence length="76" mass="9183">MPFFFTVFHILYSFLQFGIPMFCKFVVKMHECKRRQDLFIRHKHIKLDCLFEITEIHITQSSDKIEGIVITSSRMK</sequence>
<dbReference type="PATRIC" id="fig|1291379.3.peg.2682"/>
<feature type="transmembrane region" description="Helical" evidence="1">
    <location>
        <begin position="6"/>
        <end position="27"/>
    </location>
</feature>
<dbReference type="KEGG" id="tped:TPE_2707"/>
<organism evidence="2 3">
    <name type="scientific">Treponema pedis str. T A4</name>
    <dbReference type="NCBI Taxonomy" id="1291379"/>
    <lineage>
        <taxon>Bacteria</taxon>
        <taxon>Pseudomonadati</taxon>
        <taxon>Spirochaetota</taxon>
        <taxon>Spirochaetia</taxon>
        <taxon>Spirochaetales</taxon>
        <taxon>Treponemataceae</taxon>
        <taxon>Treponema</taxon>
    </lineage>
</organism>
<dbReference type="Proteomes" id="UP000015620">
    <property type="component" value="Chromosome"/>
</dbReference>
<dbReference type="HOGENOM" id="CLU_2653423_0_0_12"/>
<keyword evidence="1" id="KW-0812">Transmembrane</keyword>
<name>S6A994_9SPIR</name>
<gene>
    <name evidence="2" type="ORF">TPE_2707</name>
</gene>
<dbReference type="STRING" id="1291379.TPE_2707"/>
<keyword evidence="1" id="KW-1133">Transmembrane helix</keyword>
<proteinExistence type="predicted"/>
<reference evidence="2 3" key="1">
    <citation type="journal article" date="2013" name="PLoS ONE">
        <title>Genome-Wide Relatedness of Treponema pedis, from Gingiva and Necrotic Skin Lesions of Pigs, with the Human Oral Pathogen Treponema denticola.</title>
        <authorList>
            <person name="Svartstrom O."/>
            <person name="Mushtaq M."/>
            <person name="Pringle M."/>
            <person name="Segerman B."/>
        </authorList>
    </citation>
    <scope>NUCLEOTIDE SEQUENCE [LARGE SCALE GENOMIC DNA]</scope>
    <source>
        <strain evidence="2">T A4</strain>
    </source>
</reference>
<protein>
    <submittedName>
        <fullName evidence="2">Uncharacterized protein</fullName>
    </submittedName>
</protein>
<evidence type="ECO:0000313" key="3">
    <source>
        <dbReference type="Proteomes" id="UP000015620"/>
    </source>
</evidence>
<dbReference type="EMBL" id="CP004120">
    <property type="protein sequence ID" value="AGT45179.1"/>
    <property type="molecule type" value="Genomic_DNA"/>
</dbReference>
<accession>S6A994</accession>
<keyword evidence="1" id="KW-0472">Membrane</keyword>
<evidence type="ECO:0000256" key="1">
    <source>
        <dbReference type="SAM" id="Phobius"/>
    </source>
</evidence>
<dbReference type="AlphaFoldDB" id="S6A994"/>
<keyword evidence="3" id="KW-1185">Reference proteome</keyword>
<evidence type="ECO:0000313" key="2">
    <source>
        <dbReference type="EMBL" id="AGT45179.1"/>
    </source>
</evidence>